<dbReference type="EMBL" id="DXHS01000083">
    <property type="protein sequence ID" value="HIW02753.1"/>
    <property type="molecule type" value="Genomic_DNA"/>
</dbReference>
<protein>
    <submittedName>
        <fullName evidence="1">Uncharacterized protein</fullName>
    </submittedName>
</protein>
<evidence type="ECO:0000313" key="1">
    <source>
        <dbReference type="EMBL" id="HIW02753.1"/>
    </source>
</evidence>
<sequence>MGGRGTFASGNNVAYSYQTVGKIEGVKVLRSKNSGTSLKLPEEAHSSKAYLLLDDNGMFRQYREYNDRHEVILEIGYHNEPGLGRGKVLHAHIHLTPGIANHATAQKIKLSPGDPLYEKYKHFFKGVKQ</sequence>
<name>A0A9D1Q0M6_9FIRM</name>
<accession>A0A9D1Q0M6</accession>
<dbReference type="AlphaFoldDB" id="A0A9D1Q0M6"/>
<proteinExistence type="predicted"/>
<comment type="caution">
    <text evidence="1">The sequence shown here is derived from an EMBL/GenBank/DDBJ whole genome shotgun (WGS) entry which is preliminary data.</text>
</comment>
<reference evidence="1" key="2">
    <citation type="submission" date="2021-04" db="EMBL/GenBank/DDBJ databases">
        <authorList>
            <person name="Gilroy R."/>
        </authorList>
    </citation>
    <scope>NUCLEOTIDE SEQUENCE</scope>
    <source>
        <strain evidence="1">12435</strain>
    </source>
</reference>
<evidence type="ECO:0000313" key="2">
    <source>
        <dbReference type="Proteomes" id="UP000823990"/>
    </source>
</evidence>
<dbReference type="Proteomes" id="UP000823990">
    <property type="component" value="Unassembled WGS sequence"/>
</dbReference>
<reference evidence="1" key="1">
    <citation type="journal article" date="2021" name="PeerJ">
        <title>Extensive microbial diversity within the chicken gut microbiome revealed by metagenomics and culture.</title>
        <authorList>
            <person name="Gilroy R."/>
            <person name="Ravi A."/>
            <person name="Getino M."/>
            <person name="Pursley I."/>
            <person name="Horton D.L."/>
            <person name="Alikhan N.F."/>
            <person name="Baker D."/>
            <person name="Gharbi K."/>
            <person name="Hall N."/>
            <person name="Watson M."/>
            <person name="Adriaenssens E.M."/>
            <person name="Foster-Nyarko E."/>
            <person name="Jarju S."/>
            <person name="Secka A."/>
            <person name="Antonio M."/>
            <person name="Oren A."/>
            <person name="Chaudhuri R.R."/>
            <person name="La Ragione R."/>
            <person name="Hildebrand F."/>
            <person name="Pallen M.J."/>
        </authorList>
    </citation>
    <scope>NUCLEOTIDE SEQUENCE</scope>
    <source>
        <strain evidence="1">12435</strain>
    </source>
</reference>
<gene>
    <name evidence="1" type="ORF">H9892_05375</name>
</gene>
<organism evidence="1 2">
    <name type="scientific">Candidatus Protoclostridium stercorigallinarum</name>
    <dbReference type="NCBI Taxonomy" id="2838741"/>
    <lineage>
        <taxon>Bacteria</taxon>
        <taxon>Bacillati</taxon>
        <taxon>Bacillota</taxon>
        <taxon>Clostridia</taxon>
        <taxon>Candidatus Protoclostridium</taxon>
    </lineage>
</organism>